<evidence type="ECO:0000313" key="2">
    <source>
        <dbReference type="EMBL" id="OBZ75269.1"/>
    </source>
</evidence>
<feature type="region of interest" description="Disordered" evidence="1">
    <location>
        <begin position="229"/>
        <end position="282"/>
    </location>
</feature>
<evidence type="ECO:0000256" key="1">
    <source>
        <dbReference type="SAM" id="MobiDB-lite"/>
    </source>
</evidence>
<accession>A0A1C7MFQ4</accession>
<feature type="compositionally biased region" description="Basic residues" evidence="1">
    <location>
        <begin position="272"/>
        <end position="282"/>
    </location>
</feature>
<reference evidence="2 3" key="1">
    <citation type="submission" date="2016-03" db="EMBL/GenBank/DDBJ databases">
        <title>Whole genome sequencing of Grifola frondosa 9006-11.</title>
        <authorList>
            <person name="Min B."/>
            <person name="Park H."/>
            <person name="Kim J.-G."/>
            <person name="Cho H."/>
            <person name="Oh Y.-L."/>
            <person name="Kong W.-S."/>
            <person name="Choi I.-G."/>
        </authorList>
    </citation>
    <scope>NUCLEOTIDE SEQUENCE [LARGE SCALE GENOMIC DNA]</scope>
    <source>
        <strain evidence="2 3">9006-11</strain>
    </source>
</reference>
<dbReference type="AlphaFoldDB" id="A0A1C7MFQ4"/>
<feature type="compositionally biased region" description="Basic residues" evidence="1">
    <location>
        <begin position="255"/>
        <end position="264"/>
    </location>
</feature>
<dbReference type="EMBL" id="LUGG01000004">
    <property type="protein sequence ID" value="OBZ75269.1"/>
    <property type="molecule type" value="Genomic_DNA"/>
</dbReference>
<protein>
    <submittedName>
        <fullName evidence="2">Uncharacterized protein</fullName>
    </submittedName>
</protein>
<evidence type="ECO:0000313" key="3">
    <source>
        <dbReference type="Proteomes" id="UP000092993"/>
    </source>
</evidence>
<dbReference type="Proteomes" id="UP000092993">
    <property type="component" value="Unassembled WGS sequence"/>
</dbReference>
<feature type="region of interest" description="Disordered" evidence="1">
    <location>
        <begin position="1"/>
        <end position="20"/>
    </location>
</feature>
<comment type="caution">
    <text evidence="2">The sequence shown here is derived from an EMBL/GenBank/DDBJ whole genome shotgun (WGS) entry which is preliminary data.</text>
</comment>
<gene>
    <name evidence="2" type="ORF">A0H81_04095</name>
</gene>
<organism evidence="2 3">
    <name type="scientific">Grifola frondosa</name>
    <name type="common">Maitake</name>
    <name type="synonym">Polyporus frondosus</name>
    <dbReference type="NCBI Taxonomy" id="5627"/>
    <lineage>
        <taxon>Eukaryota</taxon>
        <taxon>Fungi</taxon>
        <taxon>Dikarya</taxon>
        <taxon>Basidiomycota</taxon>
        <taxon>Agaricomycotina</taxon>
        <taxon>Agaricomycetes</taxon>
        <taxon>Polyporales</taxon>
        <taxon>Grifolaceae</taxon>
        <taxon>Grifola</taxon>
    </lineage>
</organism>
<name>A0A1C7MFQ4_GRIFR</name>
<proteinExistence type="predicted"/>
<keyword evidence="3" id="KW-1185">Reference proteome</keyword>
<sequence>MFSGSHGVRNRTVPPCRSDANSRSAGWLIVMHSTAGDAPEPSNKSIPFSARLLFRSIEMRRAQANWVALNHSMHAYTYLHPFYPGPFRTPCADNAPFCLTTDLRGAYECPEIAFLFLAIPVSTLAPCSLIISTPADALDGMLAAKSRCGINRMRLQHRAHRARAHCVLRFHGLLKSEIPHSNIHALALQLSRCPFLPTPACSQKRVQMQADETQRSQPPRGVLLVRALPYSPPSAPRSTLSHRAQLPRKTPEHRSRMHPLRTRMHGSPGMRRSPRQRSPHRR</sequence>